<dbReference type="InterPro" id="IPR052034">
    <property type="entry name" value="NasD-like"/>
</dbReference>
<evidence type="ECO:0000256" key="14">
    <source>
        <dbReference type="ARBA" id="ARBA00034078"/>
    </source>
</evidence>
<dbReference type="PIRSF" id="PIRSF037149">
    <property type="entry name" value="NirB"/>
    <property type="match status" value="1"/>
</dbReference>
<keyword evidence="7" id="KW-0001">2Fe-2S</keyword>
<feature type="domain" description="BFD-like [2Fe-2S]-binding" evidence="19">
    <location>
        <begin position="482"/>
        <end position="531"/>
    </location>
</feature>
<gene>
    <name evidence="22" type="primary">nirB</name>
    <name evidence="22" type="ORF">NYR54_09635</name>
</gene>
<keyword evidence="9 15" id="KW-0274">FAD</keyword>
<keyword evidence="13 15" id="KW-0534">Nitrate assimilation</keyword>
<feature type="binding site" evidence="16">
    <location>
        <position position="645"/>
    </location>
    <ligand>
        <name>[4Fe-4S] cluster</name>
        <dbReference type="ChEBI" id="CHEBI:49883"/>
    </ligand>
</feature>
<dbReference type="PANTHER" id="PTHR43809">
    <property type="entry name" value="NITRITE REDUCTASE (NADH) LARGE SUBUNIT"/>
    <property type="match status" value="1"/>
</dbReference>
<dbReference type="Pfam" id="PF03460">
    <property type="entry name" value="NIR_SIR_ferr"/>
    <property type="match status" value="1"/>
</dbReference>
<evidence type="ECO:0000256" key="8">
    <source>
        <dbReference type="ARBA" id="ARBA00022723"/>
    </source>
</evidence>
<keyword evidence="12 16" id="KW-0411">Iron-sulfur</keyword>
<feature type="domain" description="FAD/NAD(P)-binding" evidence="20">
    <location>
        <begin position="4"/>
        <end position="280"/>
    </location>
</feature>
<evidence type="ECO:0000256" key="13">
    <source>
        <dbReference type="ARBA" id="ARBA00023063"/>
    </source>
</evidence>
<dbReference type="PRINTS" id="PR00368">
    <property type="entry name" value="FADPNR"/>
</dbReference>
<feature type="domain" description="Nitrite/sulphite reductase 4Fe-4S" evidence="17">
    <location>
        <begin position="630"/>
        <end position="768"/>
    </location>
</feature>
<dbReference type="CDD" id="cd19944">
    <property type="entry name" value="NirB_Fer2_BFD-like_2"/>
    <property type="match status" value="1"/>
</dbReference>
<dbReference type="Pfam" id="PF04324">
    <property type="entry name" value="Fer2_BFD"/>
    <property type="match status" value="2"/>
</dbReference>
<evidence type="ECO:0000313" key="23">
    <source>
        <dbReference type="Proteomes" id="UP001149009"/>
    </source>
</evidence>
<keyword evidence="4 16" id="KW-0004">4Fe-4S</keyword>
<name>A0A9X2X7T8_9HYPH</name>
<dbReference type="InterPro" id="IPR006067">
    <property type="entry name" value="NO2/SO3_Rdtase_4Fe4S_dom"/>
</dbReference>
<dbReference type="GO" id="GO:0098809">
    <property type="term" value="F:nitrite reductase activity"/>
    <property type="evidence" value="ECO:0007669"/>
    <property type="project" value="InterPro"/>
</dbReference>
<dbReference type="InterPro" id="IPR007419">
    <property type="entry name" value="BFD-like_2Fe2S-bd_dom"/>
</dbReference>
<comment type="cofactor">
    <cofactor evidence="16">
        <name>[4Fe-4S] cluster</name>
        <dbReference type="ChEBI" id="CHEBI:49883"/>
    </cofactor>
    <text evidence="16">Binds 1 [4Fe-4S] cluster per subunit.</text>
</comment>
<evidence type="ECO:0000256" key="3">
    <source>
        <dbReference type="ARBA" id="ARBA00010429"/>
    </source>
</evidence>
<comment type="pathway">
    <text evidence="2">Nitrogen metabolism; nitrate reduction (assimilation).</text>
</comment>
<proteinExistence type="inferred from homology"/>
<evidence type="ECO:0000256" key="11">
    <source>
        <dbReference type="ARBA" id="ARBA00023004"/>
    </source>
</evidence>
<dbReference type="GO" id="GO:0046872">
    <property type="term" value="F:metal ion binding"/>
    <property type="evidence" value="ECO:0007669"/>
    <property type="project" value="UniProtKB-KW"/>
</dbReference>
<dbReference type="SUPFAM" id="SSF51905">
    <property type="entry name" value="FAD/NAD(P)-binding domain"/>
    <property type="match status" value="2"/>
</dbReference>
<dbReference type="PROSITE" id="PS00365">
    <property type="entry name" value="NIR_SIR"/>
    <property type="match status" value="1"/>
</dbReference>
<feature type="binding site" evidence="16">
    <location>
        <position position="683"/>
    </location>
    <ligand>
        <name>[4Fe-4S] cluster</name>
        <dbReference type="ChEBI" id="CHEBI:49883"/>
    </ligand>
</feature>
<dbReference type="InterPro" id="IPR017121">
    <property type="entry name" value="Nitrite_Rdtase_lsu"/>
</dbReference>
<dbReference type="InterPro" id="IPR036136">
    <property type="entry name" value="Nit/Sulf_reduc_fer-like_dom_sf"/>
</dbReference>
<dbReference type="Pfam" id="PF01077">
    <property type="entry name" value="NIR_SIR"/>
    <property type="match status" value="1"/>
</dbReference>
<evidence type="ECO:0000256" key="12">
    <source>
        <dbReference type="ARBA" id="ARBA00023014"/>
    </source>
</evidence>
<evidence type="ECO:0000256" key="4">
    <source>
        <dbReference type="ARBA" id="ARBA00022485"/>
    </source>
</evidence>
<dbReference type="NCBIfam" id="TIGR02374">
    <property type="entry name" value="nitri_red_nirB"/>
    <property type="match status" value="1"/>
</dbReference>
<reference evidence="22" key="1">
    <citation type="submission" date="2022-08" db="EMBL/GenBank/DDBJ databases">
        <title>Chelativorans sichuanense sp. nov., a paraffin oil-degrading bacterium isolated from a mixture of oil-based drill cuttings and paddy soil.</title>
        <authorList>
            <person name="Yu J."/>
            <person name="Liu H."/>
            <person name="Chen Q."/>
        </authorList>
    </citation>
    <scope>NUCLEOTIDE SEQUENCE</scope>
    <source>
        <strain evidence="22">SCAU 2101</strain>
    </source>
</reference>
<evidence type="ECO:0000259" key="20">
    <source>
        <dbReference type="Pfam" id="PF07992"/>
    </source>
</evidence>
<dbReference type="InterPro" id="IPR045854">
    <property type="entry name" value="NO2/SO3_Rdtase_4Fe4S_sf"/>
</dbReference>
<evidence type="ECO:0000256" key="2">
    <source>
        <dbReference type="ARBA" id="ARBA00005096"/>
    </source>
</evidence>
<sequence>MRKKLVVVGAGMASGRMLEHLFEDGTDAFDVTLFGAEPRGNYNRIMLSPVLAGEKCYEDIITHDAEWYAAHDVACRFGETVTRIDRKAKVVFSRAGETPYDKLVLATGSAPFIIPVAGRDLPGVRAFRDLDDVEAMIAAAEKPGARAVVIGGGLLGLEAAAALRSRGMEVVVLHLMGHLMERQLDPAAGYLLQKELEGRGIKVHCKAQTKAILGDGRAEAVLLEDGTVYPADLVVMAVGIRPETRIAVDAGLYVERGIVVDDQMVTSDPDILAIGECVEHERICYGLVAPLYDMAKVAAATLREKAATFRPVETATQLKVTGVNLYSAGDFADGDDREEIVLRDAAAGIYKRLVLKDNRILGAVLYGDTADGAWFFDLLKKGADISDQRDTLIFGQAYQGGGRLDSTAAVAALPDEAEICGCNGVCKGKITGAITEKGLTTLEAVRAHTKASASCGTCTGLVEQLMKLTLGDAYNPAAITPVCGCTDLGHDEVRRLIRAKRLKTIPAVMQELEWKTSCGCAKCRPALNYYLVCEWPDEYADDYQSRFVNERVHANIQKDGTYSVVPRMWGGVTSAKELRAIADVVEKFDIPMVKVTGGQRIDMLGVKKEDLPAVWAELGKAGFVSGHAYAKGLRTVKTCVGSEWCRFGTQDSTGLGIRIEKFMWGSWTPAKVKMAVSGCPRNCAEATCKDVGVICVDSGYEIHFAGAAGLDIKGTEKLGLVRTEDEALEVIVALVQMYREQARYLERIYKWAKRIGYDEIRRQVLEDKARRKEYYDRFVFSQKFAQVDPWSERATGKDRHEFEPMAELSLEAAE</sequence>
<feature type="binding site" evidence="16">
    <location>
        <position position="679"/>
    </location>
    <ligand>
        <name>[4Fe-4S] cluster</name>
        <dbReference type="ChEBI" id="CHEBI:49883"/>
    </ligand>
</feature>
<dbReference type="SUPFAM" id="SSF55124">
    <property type="entry name" value="Nitrite/Sulfite reductase N-terminal domain-like"/>
    <property type="match status" value="1"/>
</dbReference>
<keyword evidence="23" id="KW-1185">Reference proteome</keyword>
<dbReference type="Gene3D" id="3.30.390.30">
    <property type="match status" value="1"/>
</dbReference>
<evidence type="ECO:0000256" key="16">
    <source>
        <dbReference type="PIRSR" id="PIRSR037149-1"/>
    </source>
</evidence>
<feature type="binding site" description="axial binding residue" evidence="16">
    <location>
        <position position="683"/>
    </location>
    <ligand>
        <name>siroheme</name>
        <dbReference type="ChEBI" id="CHEBI:60052"/>
    </ligand>
    <ligandPart>
        <name>Fe</name>
        <dbReference type="ChEBI" id="CHEBI:18248"/>
    </ligandPart>
</feature>
<feature type="binding site" evidence="16">
    <location>
        <position position="639"/>
    </location>
    <ligand>
        <name>[4Fe-4S] cluster</name>
        <dbReference type="ChEBI" id="CHEBI:49883"/>
    </ligand>
</feature>
<dbReference type="Pfam" id="PF18267">
    <property type="entry name" value="Rubredoxin_C"/>
    <property type="match status" value="1"/>
</dbReference>
<comment type="cofactor">
    <cofactor evidence="16">
        <name>siroheme</name>
        <dbReference type="ChEBI" id="CHEBI:60052"/>
    </cofactor>
    <text evidence="16">Binds 1 siroheme per subunit.</text>
</comment>
<dbReference type="RefSeq" id="WP_261515422.1">
    <property type="nucleotide sequence ID" value="NZ_JAODNV010000009.1"/>
</dbReference>
<keyword evidence="6 15" id="KW-0285">Flavoprotein</keyword>
<keyword evidence="5 16" id="KW-0349">Heme</keyword>
<feature type="domain" description="NADH-rubredoxin oxidoreductase C-terminal" evidence="21">
    <location>
        <begin position="315"/>
        <end position="382"/>
    </location>
</feature>
<comment type="cofactor">
    <cofactor evidence="1 15">
        <name>FAD</name>
        <dbReference type="ChEBI" id="CHEBI:57692"/>
    </cofactor>
</comment>
<accession>A0A9X2X7T8</accession>
<dbReference type="CDD" id="cd19943">
    <property type="entry name" value="NirB_Fer2_BFD-like_1"/>
    <property type="match status" value="1"/>
</dbReference>
<dbReference type="GO" id="GO:0051539">
    <property type="term" value="F:4 iron, 4 sulfur cluster binding"/>
    <property type="evidence" value="ECO:0007669"/>
    <property type="project" value="UniProtKB-KW"/>
</dbReference>
<feature type="domain" description="BFD-like [2Fe-2S]-binding" evidence="19">
    <location>
        <begin position="419"/>
        <end position="466"/>
    </location>
</feature>
<dbReference type="EMBL" id="JAODNV010000009">
    <property type="protein sequence ID" value="MCT8990550.1"/>
    <property type="molecule type" value="Genomic_DNA"/>
</dbReference>
<evidence type="ECO:0000256" key="15">
    <source>
        <dbReference type="PIRNR" id="PIRNR037149"/>
    </source>
</evidence>
<keyword evidence="11 16" id="KW-0408">Iron</keyword>
<evidence type="ECO:0000256" key="6">
    <source>
        <dbReference type="ARBA" id="ARBA00022630"/>
    </source>
</evidence>
<dbReference type="InterPro" id="IPR023753">
    <property type="entry name" value="FAD/NAD-binding_dom"/>
</dbReference>
<dbReference type="PRINTS" id="PR00411">
    <property type="entry name" value="PNDRDTASEI"/>
</dbReference>
<feature type="domain" description="Nitrite/Sulfite reductase ferredoxin-like" evidence="18">
    <location>
        <begin position="557"/>
        <end position="620"/>
    </location>
</feature>
<dbReference type="Gene3D" id="3.30.413.10">
    <property type="entry name" value="Sulfite Reductase Hemoprotein, domain 1"/>
    <property type="match status" value="1"/>
</dbReference>
<dbReference type="Pfam" id="PF07992">
    <property type="entry name" value="Pyr_redox_2"/>
    <property type="match status" value="1"/>
</dbReference>
<dbReference type="InterPro" id="IPR041854">
    <property type="entry name" value="BFD-like_2Fe2S-bd_dom_sf"/>
</dbReference>
<dbReference type="InterPro" id="IPR012744">
    <property type="entry name" value="Nitri_red_NirB"/>
</dbReference>
<dbReference type="InterPro" id="IPR041575">
    <property type="entry name" value="Rubredoxin_C"/>
</dbReference>
<dbReference type="GO" id="GO:0020037">
    <property type="term" value="F:heme binding"/>
    <property type="evidence" value="ECO:0007669"/>
    <property type="project" value="InterPro"/>
</dbReference>
<comment type="caution">
    <text evidence="22">The sequence shown here is derived from an EMBL/GenBank/DDBJ whole genome shotgun (WGS) entry which is preliminary data.</text>
</comment>
<dbReference type="GO" id="GO:0050661">
    <property type="term" value="F:NADP binding"/>
    <property type="evidence" value="ECO:0007669"/>
    <property type="project" value="UniProtKB-UniRule"/>
</dbReference>
<evidence type="ECO:0000256" key="9">
    <source>
        <dbReference type="ARBA" id="ARBA00022827"/>
    </source>
</evidence>
<evidence type="ECO:0000259" key="21">
    <source>
        <dbReference type="Pfam" id="PF18267"/>
    </source>
</evidence>
<dbReference type="PRINTS" id="PR00397">
    <property type="entry name" value="SIROHAEM"/>
</dbReference>
<dbReference type="Gene3D" id="3.50.50.60">
    <property type="entry name" value="FAD/NAD(P)-binding domain"/>
    <property type="match status" value="2"/>
</dbReference>
<dbReference type="AlphaFoldDB" id="A0A9X2X7T8"/>
<evidence type="ECO:0000259" key="18">
    <source>
        <dbReference type="Pfam" id="PF03460"/>
    </source>
</evidence>
<dbReference type="GO" id="GO:0042128">
    <property type="term" value="P:nitrate assimilation"/>
    <property type="evidence" value="ECO:0007669"/>
    <property type="project" value="UniProtKB-UniRule"/>
</dbReference>
<evidence type="ECO:0000256" key="10">
    <source>
        <dbReference type="ARBA" id="ARBA00023002"/>
    </source>
</evidence>
<dbReference type="SUPFAM" id="SSF56014">
    <property type="entry name" value="Nitrite and sulphite reductase 4Fe-4S domain-like"/>
    <property type="match status" value="1"/>
</dbReference>
<dbReference type="InterPro" id="IPR006066">
    <property type="entry name" value="NO2/SO3_Rdtase_FeS/sirohaem_BS"/>
</dbReference>
<dbReference type="GO" id="GO:0051537">
    <property type="term" value="F:2 iron, 2 sulfur cluster binding"/>
    <property type="evidence" value="ECO:0007669"/>
    <property type="project" value="UniProtKB-KW"/>
</dbReference>
<evidence type="ECO:0000313" key="22">
    <source>
        <dbReference type="EMBL" id="MCT8990550.1"/>
    </source>
</evidence>
<keyword evidence="10" id="KW-0560">Oxidoreductase</keyword>
<protein>
    <submittedName>
        <fullName evidence="22">Nitrite reductase large subunit NirB</fullName>
    </submittedName>
</protein>
<organism evidence="22 23">
    <name type="scientific">Chelativorans petroleitrophicus</name>
    <dbReference type="NCBI Taxonomy" id="2975484"/>
    <lineage>
        <taxon>Bacteria</taxon>
        <taxon>Pseudomonadati</taxon>
        <taxon>Pseudomonadota</taxon>
        <taxon>Alphaproteobacteria</taxon>
        <taxon>Hyphomicrobiales</taxon>
        <taxon>Phyllobacteriaceae</taxon>
        <taxon>Chelativorans</taxon>
    </lineage>
</organism>
<dbReference type="Gene3D" id="3.90.480.10">
    <property type="entry name" value="Sulfite Reductase Hemoprotein,Domain 2"/>
    <property type="match status" value="1"/>
</dbReference>
<evidence type="ECO:0000259" key="17">
    <source>
        <dbReference type="Pfam" id="PF01077"/>
    </source>
</evidence>
<evidence type="ECO:0000256" key="5">
    <source>
        <dbReference type="ARBA" id="ARBA00022617"/>
    </source>
</evidence>
<comment type="cofactor">
    <cofactor evidence="14">
        <name>[2Fe-2S] cluster</name>
        <dbReference type="ChEBI" id="CHEBI:190135"/>
    </cofactor>
</comment>
<evidence type="ECO:0000259" key="19">
    <source>
        <dbReference type="Pfam" id="PF04324"/>
    </source>
</evidence>
<dbReference type="InterPro" id="IPR016156">
    <property type="entry name" value="FAD/NAD-linked_Rdtase_dimer_sf"/>
</dbReference>
<keyword evidence="8 16" id="KW-0479">Metal-binding</keyword>
<dbReference type="InterPro" id="IPR005117">
    <property type="entry name" value="NiRdtase/SiRdtase_haem-b_fer"/>
</dbReference>
<dbReference type="GO" id="GO:0050660">
    <property type="term" value="F:flavin adenine dinucleotide binding"/>
    <property type="evidence" value="ECO:0007669"/>
    <property type="project" value="UniProtKB-UniRule"/>
</dbReference>
<evidence type="ECO:0000256" key="7">
    <source>
        <dbReference type="ARBA" id="ARBA00022714"/>
    </source>
</evidence>
<evidence type="ECO:0000256" key="1">
    <source>
        <dbReference type="ARBA" id="ARBA00001974"/>
    </source>
</evidence>
<dbReference type="PANTHER" id="PTHR43809:SF1">
    <property type="entry name" value="NITRITE REDUCTASE (NADH) LARGE SUBUNIT"/>
    <property type="match status" value="1"/>
</dbReference>
<dbReference type="Gene3D" id="1.10.10.1100">
    <property type="entry name" value="BFD-like [2Fe-2S]-binding domain"/>
    <property type="match status" value="1"/>
</dbReference>
<dbReference type="Proteomes" id="UP001149009">
    <property type="component" value="Unassembled WGS sequence"/>
</dbReference>
<comment type="similarity">
    <text evidence="3">Belongs to the nitrite and sulfite reductase 4Fe-4S domain family.</text>
</comment>
<dbReference type="InterPro" id="IPR036188">
    <property type="entry name" value="FAD/NAD-bd_sf"/>
</dbReference>